<evidence type="ECO:0000256" key="15">
    <source>
        <dbReference type="ARBA" id="ARBA00023136"/>
    </source>
</evidence>
<dbReference type="InterPro" id="IPR042097">
    <property type="entry name" value="Aminopeptidase_N-like_N_sf"/>
</dbReference>
<dbReference type="GO" id="GO:0043171">
    <property type="term" value="P:peptide catabolic process"/>
    <property type="evidence" value="ECO:0007669"/>
    <property type="project" value="TreeGrafter"/>
</dbReference>
<evidence type="ECO:0000256" key="13">
    <source>
        <dbReference type="ARBA" id="ARBA00022989"/>
    </source>
</evidence>
<feature type="signal peptide" evidence="22">
    <location>
        <begin position="1"/>
        <end position="23"/>
    </location>
</feature>
<evidence type="ECO:0000256" key="19">
    <source>
        <dbReference type="PIRSR" id="PIRSR634016-3"/>
    </source>
</evidence>
<dbReference type="AlphaFoldDB" id="A0A1I8MN36"/>
<dbReference type="EC" id="3.4.11.-" evidence="21"/>
<evidence type="ECO:0000256" key="4">
    <source>
        <dbReference type="ARBA" id="ARBA00022475"/>
    </source>
</evidence>
<feature type="chain" id="PRO_5044560596" description="Aminopeptidase" evidence="22">
    <location>
        <begin position="24"/>
        <end position="935"/>
    </location>
</feature>
<evidence type="ECO:0000256" key="5">
    <source>
        <dbReference type="ARBA" id="ARBA00022622"/>
    </source>
</evidence>
<dbReference type="STRING" id="7370.A0A1I8MN36"/>
<dbReference type="FunFam" id="2.60.40.1730:FF:000012">
    <property type="entry name" value="Aminopeptidase N"/>
    <property type="match status" value="1"/>
</dbReference>
<keyword evidence="8 19" id="KW-0479">Metal-binding</keyword>
<evidence type="ECO:0000256" key="18">
    <source>
        <dbReference type="PIRSR" id="PIRSR634016-1"/>
    </source>
</evidence>
<dbReference type="InterPro" id="IPR014782">
    <property type="entry name" value="Peptidase_M1_dom"/>
</dbReference>
<dbReference type="SUPFAM" id="SSF55486">
    <property type="entry name" value="Metalloproteases ('zincins'), catalytic domain"/>
    <property type="match status" value="1"/>
</dbReference>
<keyword evidence="9 22" id="KW-0732">Signal</keyword>
<name>A0A1I8MN36_MUSDO</name>
<accession>A0A1I8MN36</accession>
<evidence type="ECO:0000256" key="8">
    <source>
        <dbReference type="ARBA" id="ARBA00022723"/>
    </source>
</evidence>
<evidence type="ECO:0000256" key="21">
    <source>
        <dbReference type="RuleBase" id="RU364040"/>
    </source>
</evidence>
<dbReference type="eggNOG" id="KOG1046">
    <property type="taxonomic scope" value="Eukaryota"/>
</dbReference>
<keyword evidence="11 19" id="KW-0862">Zinc</keyword>
<evidence type="ECO:0000256" key="22">
    <source>
        <dbReference type="SAM" id="SignalP"/>
    </source>
</evidence>
<keyword evidence="6 21" id="KW-0645">Protease</keyword>
<evidence type="ECO:0000256" key="9">
    <source>
        <dbReference type="ARBA" id="ARBA00022729"/>
    </source>
</evidence>
<dbReference type="InterPro" id="IPR001930">
    <property type="entry name" value="Peptidase_M1"/>
</dbReference>
<feature type="active site" description="Proton acceptor" evidence="18">
    <location>
        <position position="341"/>
    </location>
</feature>
<dbReference type="FunFam" id="2.60.40.1910:FF:000008">
    <property type="entry name" value="Aminopeptidase"/>
    <property type="match status" value="1"/>
</dbReference>
<dbReference type="EnsemblMetazoa" id="MDOA006698-RA">
    <property type="protein sequence ID" value="MDOA006698-PA"/>
    <property type="gene ID" value="MDOA006698"/>
</dbReference>
<evidence type="ECO:0000256" key="1">
    <source>
        <dbReference type="ARBA" id="ARBA00004606"/>
    </source>
</evidence>
<dbReference type="InterPro" id="IPR024571">
    <property type="entry name" value="ERAP1-like_C_dom"/>
</dbReference>
<feature type="binding site" evidence="19">
    <location>
        <position position="344"/>
    </location>
    <ligand>
        <name>Zn(2+)</name>
        <dbReference type="ChEBI" id="CHEBI:29105"/>
        <note>catalytic</note>
    </ligand>
</feature>
<evidence type="ECO:0000256" key="7">
    <source>
        <dbReference type="ARBA" id="ARBA00022692"/>
    </source>
</evidence>
<dbReference type="PANTHER" id="PTHR11533">
    <property type="entry name" value="PROTEASE M1 ZINC METALLOPROTEASE"/>
    <property type="match status" value="1"/>
</dbReference>
<dbReference type="PRINTS" id="PR00756">
    <property type="entry name" value="ALADIPTASE"/>
</dbReference>
<dbReference type="FunFam" id="1.10.390.10:FF:000016">
    <property type="entry name" value="Glutamyl aminopeptidase"/>
    <property type="match status" value="1"/>
</dbReference>
<evidence type="ECO:0000259" key="25">
    <source>
        <dbReference type="Pfam" id="PF17900"/>
    </source>
</evidence>
<feature type="site" description="Transition state stabilizer" evidence="20">
    <location>
        <position position="426"/>
    </location>
</feature>
<evidence type="ECO:0000256" key="16">
    <source>
        <dbReference type="ARBA" id="ARBA00023180"/>
    </source>
</evidence>
<evidence type="ECO:0000256" key="2">
    <source>
        <dbReference type="ARBA" id="ARBA00004609"/>
    </source>
</evidence>
<dbReference type="Gene3D" id="2.60.40.1910">
    <property type="match status" value="1"/>
</dbReference>
<dbReference type="GO" id="GO:0005886">
    <property type="term" value="C:plasma membrane"/>
    <property type="evidence" value="ECO:0007669"/>
    <property type="project" value="UniProtKB-SubCell"/>
</dbReference>
<evidence type="ECO:0000256" key="6">
    <source>
        <dbReference type="ARBA" id="ARBA00022670"/>
    </source>
</evidence>
<evidence type="ECO:0000256" key="12">
    <source>
        <dbReference type="ARBA" id="ARBA00022968"/>
    </source>
</evidence>
<dbReference type="SUPFAM" id="SSF63737">
    <property type="entry name" value="Leukotriene A4 hydrolase N-terminal domain"/>
    <property type="match status" value="1"/>
</dbReference>
<evidence type="ECO:0000259" key="24">
    <source>
        <dbReference type="Pfam" id="PF11838"/>
    </source>
</evidence>
<comment type="cofactor">
    <cofactor evidence="19 21">
        <name>Zn(2+)</name>
        <dbReference type="ChEBI" id="CHEBI:29105"/>
    </cofactor>
    <text evidence="19 21">Binds 1 zinc ion per subunit.</text>
</comment>
<dbReference type="Pfam" id="PF17900">
    <property type="entry name" value="Peptidase_M1_N"/>
    <property type="match status" value="1"/>
</dbReference>
<sequence>MGSYKLVSIALSLMISFVWTTSAYTHYRLPTSIKPDHYNLKIVTYLEESKNFTFNGLVSIQFDVLEVTSNITLHLRNLTVDESRIELYSTGDDGENFIFCLKNIDKIPDLDYFIIQLCEDLHSGQKYNLTLRFSGTLNDELNGYYRSSYVNGRNETTWLSVTQFEPTYARSAFPCFDEPNYKANFTIWLGHHKSLKALSNMPLETQIPLDDVEDFVWSIFRESLVMSTYLVAFSINDFESIESKHNDSDVIFRTWCRPDYYGRCLYAAKIAPDILRFYEVMFNIPFPLTKVDQIAVPDFSQNAMENWGLITYYEAILLTKTNGSSIGSEEKLMIAITVAHELAHQWFGNLVTMEWWNDIWLNEGFATYISTLGVGSLYPDLPWYAFDTYDNFKEFFIADAEPSSHAISKNKCNSSEIMQSFDAIAYRKGAAVLRMTHKSMGPDWFFAGVCGYLNNHKYANAEQDDLWQSFTEAFLKSSSSLKPPTDIKTIMDSWTLQAGYPLLQVKRNYETGIVEISQKRFLAHDENQTKPEEHSNQCWWIPLSYTTAAELDFNSTVAKVWLECGLQSGSSSLSLNPANGVAPTDWIIFNIQMVGVYRVSYDHQNWHLLAATLNSEHFENIHVINRMQILEDIYAVAKQGEQSYELYFEILEYLQREQETWPWEPAVVGLKELSAILAPFPLVSKYLNKFMRYIIEPYYHHIGGLNDAVDMSEIHSQLIMIACLLETEHCVQTALNYFEQWKSIFNTTEINALSSELKVIVFCTAVRFGPVDNWDFLWQQYVESREEEMLLGLGCSTSETVLRRFVKKYLDLTNESENGAHDVFYYIFRSVTGVKIIREHFIDAITNSTAMTDVNTLLLCSFNLVLPNDLNTFEDLINLHPDYFKDYEEMVEYTRSTINSKVQWIEHNLEVIKSYLHKRLTQMGILENNVEDNNS</sequence>
<dbReference type="PANTHER" id="PTHR11533:SF253">
    <property type="entry name" value="AMINOPEPTIDASE-RELATED"/>
    <property type="match status" value="1"/>
</dbReference>
<comment type="subcellular location">
    <subcellularLocation>
        <location evidence="2">Cell membrane</location>
        <topology evidence="2">Lipid-anchor</topology>
        <topology evidence="2">GPI-anchor</topology>
    </subcellularLocation>
    <subcellularLocation>
        <location evidence="1">Membrane</location>
        <topology evidence="1">Single-pass type II membrane protein</topology>
    </subcellularLocation>
</comment>
<dbReference type="Pfam" id="PF11838">
    <property type="entry name" value="ERAP1_C"/>
    <property type="match status" value="1"/>
</dbReference>
<organism evidence="26">
    <name type="scientific">Musca domestica</name>
    <name type="common">House fly</name>
    <dbReference type="NCBI Taxonomy" id="7370"/>
    <lineage>
        <taxon>Eukaryota</taxon>
        <taxon>Metazoa</taxon>
        <taxon>Ecdysozoa</taxon>
        <taxon>Arthropoda</taxon>
        <taxon>Hexapoda</taxon>
        <taxon>Insecta</taxon>
        <taxon>Pterygota</taxon>
        <taxon>Neoptera</taxon>
        <taxon>Endopterygota</taxon>
        <taxon>Diptera</taxon>
        <taxon>Brachycera</taxon>
        <taxon>Muscomorpha</taxon>
        <taxon>Muscoidea</taxon>
        <taxon>Muscidae</taxon>
        <taxon>Musca</taxon>
    </lineage>
</organism>
<dbReference type="Pfam" id="PF01433">
    <property type="entry name" value="Peptidase_M1"/>
    <property type="match status" value="1"/>
</dbReference>
<dbReference type="CDD" id="cd09601">
    <property type="entry name" value="M1_APN-Q_like"/>
    <property type="match status" value="1"/>
</dbReference>
<dbReference type="VEuPathDB" id="VectorBase:MDOA006698"/>
<keyword evidence="13" id="KW-1133">Transmembrane helix</keyword>
<dbReference type="GO" id="GO:0070006">
    <property type="term" value="F:metalloaminopeptidase activity"/>
    <property type="evidence" value="ECO:0007669"/>
    <property type="project" value="TreeGrafter"/>
</dbReference>
<dbReference type="VEuPathDB" id="VectorBase:MDOMA2_020520"/>
<dbReference type="Gene3D" id="2.60.40.1730">
    <property type="entry name" value="tricorn interacting facor f3 domain"/>
    <property type="match status" value="1"/>
</dbReference>
<keyword evidence="10 21" id="KW-0378">Hydrolase</keyword>
<keyword evidence="17" id="KW-0449">Lipoprotein</keyword>
<keyword evidence="21" id="KW-0031">Aminopeptidase</keyword>
<keyword evidence="5" id="KW-0336">GPI-anchor</keyword>
<evidence type="ECO:0000256" key="20">
    <source>
        <dbReference type="PIRSR" id="PIRSR634016-4"/>
    </source>
</evidence>
<dbReference type="Gene3D" id="1.25.50.20">
    <property type="match status" value="1"/>
</dbReference>
<dbReference type="Gene3D" id="1.10.390.10">
    <property type="entry name" value="Neutral Protease Domain 2"/>
    <property type="match status" value="1"/>
</dbReference>
<dbReference type="InterPro" id="IPR045357">
    <property type="entry name" value="Aminopeptidase_N-like_N"/>
</dbReference>
<evidence type="ECO:0000313" key="26">
    <source>
        <dbReference type="EnsemblMetazoa" id="MDOA006698-PA"/>
    </source>
</evidence>
<keyword evidence="7" id="KW-0812">Transmembrane</keyword>
<evidence type="ECO:0000256" key="17">
    <source>
        <dbReference type="ARBA" id="ARBA00023288"/>
    </source>
</evidence>
<dbReference type="OrthoDB" id="510539at2759"/>
<keyword evidence="14 21" id="KW-0482">Metalloprotease</keyword>
<keyword evidence="12" id="KW-0735">Signal-anchor</keyword>
<dbReference type="GO" id="GO:0008270">
    <property type="term" value="F:zinc ion binding"/>
    <property type="evidence" value="ECO:0007669"/>
    <property type="project" value="UniProtKB-UniRule"/>
</dbReference>
<feature type="domain" description="Aminopeptidase N-like N-terminal" evidence="25">
    <location>
        <begin position="34"/>
        <end position="230"/>
    </location>
</feature>
<keyword evidence="4" id="KW-1003">Cell membrane</keyword>
<evidence type="ECO:0000256" key="10">
    <source>
        <dbReference type="ARBA" id="ARBA00022801"/>
    </source>
</evidence>
<dbReference type="InterPro" id="IPR027268">
    <property type="entry name" value="Peptidase_M4/M1_CTD_sf"/>
</dbReference>
<evidence type="ECO:0000256" key="3">
    <source>
        <dbReference type="ARBA" id="ARBA00010136"/>
    </source>
</evidence>
<evidence type="ECO:0000256" key="14">
    <source>
        <dbReference type="ARBA" id="ARBA00023049"/>
    </source>
</evidence>
<keyword evidence="16" id="KW-0325">Glycoprotein</keyword>
<feature type="binding site" evidence="19">
    <location>
        <position position="363"/>
    </location>
    <ligand>
        <name>Zn(2+)</name>
        <dbReference type="ChEBI" id="CHEBI:29105"/>
        <note>catalytic</note>
    </ligand>
</feature>
<feature type="domain" description="ERAP1-like C-terminal" evidence="24">
    <location>
        <begin position="586"/>
        <end position="833"/>
    </location>
</feature>
<dbReference type="RefSeq" id="XP_005184073.3">
    <property type="nucleotide sequence ID" value="XM_005184016.4"/>
</dbReference>
<evidence type="ECO:0000256" key="11">
    <source>
        <dbReference type="ARBA" id="ARBA00022833"/>
    </source>
</evidence>
<feature type="binding site" evidence="19">
    <location>
        <position position="340"/>
    </location>
    <ligand>
        <name>Zn(2+)</name>
        <dbReference type="ChEBI" id="CHEBI:29105"/>
        <note>catalytic</note>
    </ligand>
</feature>
<gene>
    <name evidence="26" type="primary">101897053</name>
</gene>
<reference evidence="26" key="1">
    <citation type="submission" date="2020-05" db="UniProtKB">
        <authorList>
            <consortium name="EnsemblMetazoa"/>
        </authorList>
    </citation>
    <scope>IDENTIFICATION</scope>
    <source>
        <strain evidence="26">Aabys</strain>
    </source>
</reference>
<dbReference type="GO" id="GO:0042277">
    <property type="term" value="F:peptide binding"/>
    <property type="evidence" value="ECO:0007669"/>
    <property type="project" value="TreeGrafter"/>
</dbReference>
<proteinExistence type="inferred from homology"/>
<keyword evidence="15" id="KW-0472">Membrane</keyword>
<dbReference type="InterPro" id="IPR050344">
    <property type="entry name" value="Peptidase_M1_aminopeptidases"/>
</dbReference>
<evidence type="ECO:0000259" key="23">
    <source>
        <dbReference type="Pfam" id="PF01433"/>
    </source>
</evidence>
<feature type="domain" description="Peptidase M1 membrane alanine aminopeptidase" evidence="23">
    <location>
        <begin position="266"/>
        <end position="494"/>
    </location>
</feature>
<dbReference type="GO" id="GO:0006508">
    <property type="term" value="P:proteolysis"/>
    <property type="evidence" value="ECO:0007669"/>
    <property type="project" value="UniProtKB-KW"/>
</dbReference>
<dbReference type="KEGG" id="mde:101897053"/>
<dbReference type="GO" id="GO:0005737">
    <property type="term" value="C:cytoplasm"/>
    <property type="evidence" value="ECO:0007669"/>
    <property type="project" value="TreeGrafter"/>
</dbReference>
<dbReference type="InterPro" id="IPR034016">
    <property type="entry name" value="M1_APN-typ"/>
</dbReference>
<dbReference type="GO" id="GO:0098552">
    <property type="term" value="C:side of membrane"/>
    <property type="evidence" value="ECO:0007669"/>
    <property type="project" value="UniProtKB-KW"/>
</dbReference>
<dbReference type="GO" id="GO:0005615">
    <property type="term" value="C:extracellular space"/>
    <property type="evidence" value="ECO:0007669"/>
    <property type="project" value="TreeGrafter"/>
</dbReference>
<protein>
    <recommendedName>
        <fullName evidence="21">Aminopeptidase</fullName>
        <ecNumber evidence="21">3.4.11.-</ecNumber>
    </recommendedName>
</protein>
<comment type="similarity">
    <text evidence="3 21">Belongs to the peptidase M1 family.</text>
</comment>